<proteinExistence type="predicted"/>
<feature type="compositionally biased region" description="Low complexity" evidence="1">
    <location>
        <begin position="84"/>
        <end position="93"/>
    </location>
</feature>
<organism evidence="2 3">
    <name type="scientific">Azospirillum rugosum</name>
    <dbReference type="NCBI Taxonomy" id="416170"/>
    <lineage>
        <taxon>Bacteria</taxon>
        <taxon>Pseudomonadati</taxon>
        <taxon>Pseudomonadota</taxon>
        <taxon>Alphaproteobacteria</taxon>
        <taxon>Rhodospirillales</taxon>
        <taxon>Azospirillaceae</taxon>
        <taxon>Azospirillum</taxon>
    </lineage>
</organism>
<evidence type="ECO:0000313" key="2">
    <source>
        <dbReference type="EMBL" id="MBP2297086.1"/>
    </source>
</evidence>
<feature type="compositionally biased region" description="Low complexity" evidence="1">
    <location>
        <begin position="51"/>
        <end position="62"/>
    </location>
</feature>
<name>A0ABS4SX06_9PROT</name>
<evidence type="ECO:0000256" key="1">
    <source>
        <dbReference type="SAM" id="MobiDB-lite"/>
    </source>
</evidence>
<accession>A0ABS4SX06</accession>
<gene>
    <name evidence="2" type="ORF">J2851_006905</name>
</gene>
<feature type="region of interest" description="Disordered" evidence="1">
    <location>
        <begin position="1"/>
        <end position="142"/>
    </location>
</feature>
<feature type="region of interest" description="Disordered" evidence="1">
    <location>
        <begin position="169"/>
        <end position="188"/>
    </location>
</feature>
<comment type="caution">
    <text evidence="2">The sequence shown here is derived from an EMBL/GenBank/DDBJ whole genome shotgun (WGS) entry which is preliminary data.</text>
</comment>
<keyword evidence="3" id="KW-1185">Reference proteome</keyword>
<evidence type="ECO:0000313" key="3">
    <source>
        <dbReference type="Proteomes" id="UP000781958"/>
    </source>
</evidence>
<dbReference type="EMBL" id="JAGINP010000040">
    <property type="protein sequence ID" value="MBP2297086.1"/>
    <property type="molecule type" value="Genomic_DNA"/>
</dbReference>
<sequence>MPRLCSARPGGGLKVGRGGPSGSAEARVSSLRQTRPPHFCHRRADPISTTGPALPSPSGLPLARPPSRRPCAADRRGDGVPILATGDGAKGSAATGGSGAPGPIRSRRDGPPRPPPPSSGRRLPVPDTDSRTPAPPRPPRSQRLVAVFAPLSGRCVLRPGDGEMTLRRRQSSVTKTANHRREDGGSQPKLTLTIATKRTLKRDIARAVTHALLRSVKFDHKQ</sequence>
<feature type="compositionally biased region" description="Gly residues" evidence="1">
    <location>
        <begin position="9"/>
        <end position="21"/>
    </location>
</feature>
<dbReference type="Proteomes" id="UP000781958">
    <property type="component" value="Unassembled WGS sequence"/>
</dbReference>
<reference evidence="2 3" key="1">
    <citation type="submission" date="2021-03" db="EMBL/GenBank/DDBJ databases">
        <title>Genomic Encyclopedia of Type Strains, Phase III (KMG-III): the genomes of soil and plant-associated and newly described type strains.</title>
        <authorList>
            <person name="Whitman W."/>
        </authorList>
    </citation>
    <scope>NUCLEOTIDE SEQUENCE [LARGE SCALE GENOMIC DNA]</scope>
    <source>
        <strain evidence="2 3">IMMIB AFH-6</strain>
    </source>
</reference>
<protein>
    <submittedName>
        <fullName evidence="2">Uncharacterized protein</fullName>
    </submittedName>
</protein>